<evidence type="ECO:0000313" key="2">
    <source>
        <dbReference type="EMBL" id="MBV2133227.1"/>
    </source>
</evidence>
<evidence type="ECO:0000256" key="1">
    <source>
        <dbReference type="SAM" id="Phobius"/>
    </source>
</evidence>
<feature type="transmembrane region" description="Helical" evidence="1">
    <location>
        <begin position="150"/>
        <end position="176"/>
    </location>
</feature>
<accession>A0ABS6MWP0</accession>
<name>A0ABS6MWP0_9GAMM</name>
<protein>
    <submittedName>
        <fullName evidence="2">Uncharacterized protein</fullName>
    </submittedName>
</protein>
<feature type="transmembrane region" description="Helical" evidence="1">
    <location>
        <begin position="93"/>
        <end position="113"/>
    </location>
</feature>
<gene>
    <name evidence="2" type="ORF">KRX52_10500</name>
</gene>
<keyword evidence="1" id="KW-0812">Transmembrane</keyword>
<keyword evidence="1" id="KW-0472">Membrane</keyword>
<comment type="caution">
    <text evidence="2">The sequence shown here is derived from an EMBL/GenBank/DDBJ whole genome shotgun (WGS) entry which is preliminary data.</text>
</comment>
<organism evidence="2 3">
    <name type="scientific">Geopseudomonas aromaticivorans</name>
    <dbReference type="NCBI Taxonomy" id="2849492"/>
    <lineage>
        <taxon>Bacteria</taxon>
        <taxon>Pseudomonadati</taxon>
        <taxon>Pseudomonadota</taxon>
        <taxon>Gammaproteobacteria</taxon>
        <taxon>Pseudomonadales</taxon>
        <taxon>Pseudomonadaceae</taxon>
        <taxon>Geopseudomonas</taxon>
    </lineage>
</organism>
<keyword evidence="3" id="KW-1185">Reference proteome</keyword>
<reference evidence="2 3" key="1">
    <citation type="submission" date="2021-06" db="EMBL/GenBank/DDBJ databases">
        <title>Differences between aerobic and microaerobic xylene degrading microbial communities.</title>
        <authorList>
            <person name="Banerjee S."/>
            <person name="Tancsics A."/>
        </authorList>
    </citation>
    <scope>NUCLEOTIDE SEQUENCE [LARGE SCALE GENOMIC DNA]</scope>
    <source>
        <strain evidence="2 3">MAP12</strain>
    </source>
</reference>
<feature type="transmembrane region" description="Helical" evidence="1">
    <location>
        <begin position="55"/>
        <end position="73"/>
    </location>
</feature>
<dbReference type="Proteomes" id="UP000813068">
    <property type="component" value="Unassembled WGS sequence"/>
</dbReference>
<evidence type="ECO:0000313" key="3">
    <source>
        <dbReference type="Proteomes" id="UP000813068"/>
    </source>
</evidence>
<sequence>MHEFDKADFMALSKEQLRKFHGIPEPTIPADPAVLSRRKSHEAAAMLLAKWSSRLQAFFALVGLIVVLLPTISRPWRTVIDSVPGVTRVFHDFSSLSGWAMANLSILIVIFLMRSSLTKYIPQGYSPGLTYRDVADMELYPRTKKEELGYWVEVAFGLTATTLWLFLPFGVIAYFIRLGSG</sequence>
<dbReference type="RefSeq" id="WP_217681687.1">
    <property type="nucleotide sequence ID" value="NZ_JAHRGL010000022.1"/>
</dbReference>
<keyword evidence="1" id="KW-1133">Transmembrane helix</keyword>
<proteinExistence type="predicted"/>
<dbReference type="EMBL" id="JAHRGL010000022">
    <property type="protein sequence ID" value="MBV2133227.1"/>
    <property type="molecule type" value="Genomic_DNA"/>
</dbReference>